<keyword evidence="5" id="KW-0378">Hydrolase</keyword>
<evidence type="ECO:0000256" key="2">
    <source>
        <dbReference type="ARBA" id="ARBA00022722"/>
    </source>
</evidence>
<dbReference type="GO" id="GO:0016788">
    <property type="term" value="F:hydrolase activity, acting on ester bonds"/>
    <property type="evidence" value="ECO:0007669"/>
    <property type="project" value="InterPro"/>
</dbReference>
<evidence type="ECO:0000256" key="3">
    <source>
        <dbReference type="ARBA" id="ARBA00022723"/>
    </source>
</evidence>
<dbReference type="GO" id="GO:0003676">
    <property type="term" value="F:nucleic acid binding"/>
    <property type="evidence" value="ECO:0007669"/>
    <property type="project" value="InterPro"/>
</dbReference>
<comment type="caution">
    <text evidence="9">The sequence shown here is derived from an EMBL/GenBank/DDBJ whole genome shotgun (WGS) entry which is preliminary data.</text>
</comment>
<dbReference type="EMBL" id="CAJNJQ010000956">
    <property type="protein sequence ID" value="CAE7111068.1"/>
    <property type="molecule type" value="Genomic_DNA"/>
</dbReference>
<organism evidence="9 10">
    <name type="scientific">Rhizoctonia solani</name>
    <dbReference type="NCBI Taxonomy" id="456999"/>
    <lineage>
        <taxon>Eukaryota</taxon>
        <taxon>Fungi</taxon>
        <taxon>Dikarya</taxon>
        <taxon>Basidiomycota</taxon>
        <taxon>Agaricomycotina</taxon>
        <taxon>Agaricomycetes</taxon>
        <taxon>Cantharellales</taxon>
        <taxon>Ceratobasidiaceae</taxon>
        <taxon>Rhizoctonia</taxon>
    </lineage>
</organism>
<dbReference type="Pfam" id="PF02265">
    <property type="entry name" value="S1-P1_nuclease"/>
    <property type="match status" value="1"/>
</dbReference>
<evidence type="ECO:0000256" key="8">
    <source>
        <dbReference type="SAM" id="SignalP"/>
    </source>
</evidence>
<evidence type="ECO:0000313" key="10">
    <source>
        <dbReference type="Proteomes" id="UP000663827"/>
    </source>
</evidence>
<comment type="similarity">
    <text evidence="1">Belongs to the nuclease type I family.</text>
</comment>
<keyword evidence="3" id="KW-0479">Metal-binding</keyword>
<dbReference type="InterPro" id="IPR008947">
    <property type="entry name" value="PLipase_C/P1_nuclease_dom_sf"/>
</dbReference>
<dbReference type="GO" id="GO:0046872">
    <property type="term" value="F:metal ion binding"/>
    <property type="evidence" value="ECO:0007669"/>
    <property type="project" value="UniProtKB-KW"/>
</dbReference>
<reference evidence="9" key="1">
    <citation type="submission" date="2021-01" db="EMBL/GenBank/DDBJ databases">
        <authorList>
            <person name="Kaushik A."/>
        </authorList>
    </citation>
    <scope>NUCLEOTIDE SEQUENCE</scope>
    <source>
        <strain evidence="9">AG5</strain>
    </source>
</reference>
<evidence type="ECO:0000256" key="7">
    <source>
        <dbReference type="ARBA" id="ARBA00023180"/>
    </source>
</evidence>
<dbReference type="GO" id="GO:0006308">
    <property type="term" value="P:DNA catabolic process"/>
    <property type="evidence" value="ECO:0007669"/>
    <property type="project" value="InterPro"/>
</dbReference>
<dbReference type="GO" id="GO:0004519">
    <property type="term" value="F:endonuclease activity"/>
    <property type="evidence" value="ECO:0007669"/>
    <property type="project" value="UniProtKB-KW"/>
</dbReference>
<protein>
    <recommendedName>
        <fullName evidence="11">Nuclease S1</fullName>
    </recommendedName>
</protein>
<proteinExistence type="inferred from homology"/>
<keyword evidence="7" id="KW-0325">Glycoprotein</keyword>
<keyword evidence="6" id="KW-1015">Disulfide bond</keyword>
<dbReference type="SUPFAM" id="SSF48537">
    <property type="entry name" value="Phospholipase C/P1 nuclease"/>
    <property type="match status" value="2"/>
</dbReference>
<evidence type="ECO:0000256" key="4">
    <source>
        <dbReference type="ARBA" id="ARBA00022759"/>
    </source>
</evidence>
<dbReference type="InterPro" id="IPR003154">
    <property type="entry name" value="S1/P1nuclease"/>
</dbReference>
<dbReference type="AlphaFoldDB" id="A0A8H3DZB5"/>
<feature type="chain" id="PRO_5034872683" description="Nuclease S1" evidence="8">
    <location>
        <begin position="18"/>
        <end position="345"/>
    </location>
</feature>
<evidence type="ECO:0000256" key="6">
    <source>
        <dbReference type="ARBA" id="ARBA00023157"/>
    </source>
</evidence>
<accession>A0A8H3DZB5</accession>
<gene>
    <name evidence="9" type="ORF">RDB_LOCUS48483</name>
</gene>
<evidence type="ECO:0000256" key="5">
    <source>
        <dbReference type="ARBA" id="ARBA00022801"/>
    </source>
</evidence>
<name>A0A8H3DZB5_9AGAM</name>
<keyword evidence="4" id="KW-0255">Endonuclease</keyword>
<evidence type="ECO:0000256" key="1">
    <source>
        <dbReference type="ARBA" id="ARBA00009547"/>
    </source>
</evidence>
<dbReference type="Gene3D" id="1.10.575.10">
    <property type="entry name" value="P1 Nuclease"/>
    <property type="match status" value="1"/>
</dbReference>
<keyword evidence="8" id="KW-0732">Signal</keyword>
<evidence type="ECO:0008006" key="11">
    <source>
        <dbReference type="Google" id="ProtNLM"/>
    </source>
</evidence>
<dbReference type="CDD" id="cd11010">
    <property type="entry name" value="S1-P1_nuclease"/>
    <property type="match status" value="1"/>
</dbReference>
<keyword evidence="2" id="KW-0540">Nuclease</keyword>
<evidence type="ECO:0000313" key="9">
    <source>
        <dbReference type="EMBL" id="CAE7111068.1"/>
    </source>
</evidence>
<sequence length="345" mass="37692">MRASLAFGLAAASPALGWGMFGHQITATIAQAYLLPSTREAICGILPGTYKCNLAGVASWPDEIKQDASFKSYSNLHFVNGKGDDPPNKCVFGELGWLDESNILKGIVDGSRNVTTTSGSKINRDRALRFLVHFLGDIHQPFHLTGQYFGANNDLHAVWDDSFIEHQVLFVNSSEYTAVLPTSPSANIPPSEIARNQRIEAALKGLNYDPYIRFILLEGVYRLWAQDVKEWIACPRASSTNLGGSQAVLDNTLGSFSDPADLPTICPLHWATQIHPLLCTPIWPEGLTNQTERKELSGDYATSIRDALIVEKQLAMGGVRLAGVLNGLFGSDEDKAKYGIVPLFE</sequence>
<feature type="signal peptide" evidence="8">
    <location>
        <begin position="1"/>
        <end position="17"/>
    </location>
</feature>
<dbReference type="Proteomes" id="UP000663827">
    <property type="component" value="Unassembled WGS sequence"/>
</dbReference>
<dbReference type="PANTHER" id="PTHR33146">
    <property type="entry name" value="ENDONUCLEASE 4"/>
    <property type="match status" value="1"/>
</dbReference>
<dbReference type="PANTHER" id="PTHR33146:SF29">
    <property type="entry name" value="S1_P1 NUCLEASE"/>
    <property type="match status" value="1"/>
</dbReference>